<accession>A0A6J8AK30</accession>
<dbReference type="AlphaFoldDB" id="A0A6J8AK30"/>
<proteinExistence type="predicted"/>
<dbReference type="EMBL" id="CACVKT020001388">
    <property type="protein sequence ID" value="CAC5367813.1"/>
    <property type="molecule type" value="Genomic_DNA"/>
</dbReference>
<evidence type="ECO:0000313" key="3">
    <source>
        <dbReference type="Proteomes" id="UP000507470"/>
    </source>
</evidence>
<keyword evidence="3" id="KW-1185">Reference proteome</keyword>
<feature type="region of interest" description="Disordered" evidence="1">
    <location>
        <begin position="1"/>
        <end position="34"/>
    </location>
</feature>
<reference evidence="2 3" key="1">
    <citation type="submission" date="2020-06" db="EMBL/GenBank/DDBJ databases">
        <authorList>
            <person name="Li R."/>
            <person name="Bekaert M."/>
        </authorList>
    </citation>
    <scope>NUCLEOTIDE SEQUENCE [LARGE SCALE GENOMIC DNA]</scope>
    <source>
        <strain evidence="3">wild</strain>
    </source>
</reference>
<dbReference type="Proteomes" id="UP000507470">
    <property type="component" value="Unassembled WGS sequence"/>
</dbReference>
<sequence length="347" mass="39255">MAYSGQRVRKRPLPSYFRTDSPDEENNSSSASSGDTAFGKLGIFYDRFAKPTPNDVLQIVADKTGDYRHLTKDQQEIVDVILEHLDFNLIIEKEKLKRKQYLEGEIISELHLTADKIQNQLEHGSNPSPSQSVIYRHALDFIKEVTRLVYKMADYNNLGRGTVPVAFYTSLMSSFARLCHLTPVPGQLYETTLQIAGLKVTSTPDLVLEKNEDITSHSVSSIVTIEEVKKASVTAKTEEREGNEEDEKANIQHWLSDKVLGQHGGELLLAWNFLETEFVPGMISVGTKIYFTLLHINSDHVALLGPGVKNMKEVRKQKARVYYSEPKDILVKDDRNALIQSMMRLNN</sequence>
<protein>
    <submittedName>
        <fullName evidence="2">Uncharacterized protein</fullName>
    </submittedName>
</protein>
<gene>
    <name evidence="2" type="ORF">MCOR_7580</name>
</gene>
<evidence type="ECO:0000256" key="1">
    <source>
        <dbReference type="SAM" id="MobiDB-lite"/>
    </source>
</evidence>
<organism evidence="2 3">
    <name type="scientific">Mytilus coruscus</name>
    <name type="common">Sea mussel</name>
    <dbReference type="NCBI Taxonomy" id="42192"/>
    <lineage>
        <taxon>Eukaryota</taxon>
        <taxon>Metazoa</taxon>
        <taxon>Spiralia</taxon>
        <taxon>Lophotrochozoa</taxon>
        <taxon>Mollusca</taxon>
        <taxon>Bivalvia</taxon>
        <taxon>Autobranchia</taxon>
        <taxon>Pteriomorphia</taxon>
        <taxon>Mytilida</taxon>
        <taxon>Mytiloidea</taxon>
        <taxon>Mytilidae</taxon>
        <taxon>Mytilinae</taxon>
        <taxon>Mytilus</taxon>
    </lineage>
</organism>
<evidence type="ECO:0000313" key="2">
    <source>
        <dbReference type="EMBL" id="CAC5367813.1"/>
    </source>
</evidence>
<dbReference type="OrthoDB" id="6072251at2759"/>
<name>A0A6J8AK30_MYTCO</name>